<dbReference type="InterPro" id="IPR017979">
    <property type="entry name" value="GPCR_3_CS"/>
</dbReference>
<dbReference type="Pfam" id="PF00003">
    <property type="entry name" value="7tm_3"/>
    <property type="match status" value="1"/>
</dbReference>
<evidence type="ECO:0000313" key="14">
    <source>
        <dbReference type="EMBL" id="CAD7431131.1"/>
    </source>
</evidence>
<feature type="transmembrane region" description="Helical" evidence="12">
    <location>
        <begin position="148"/>
        <end position="168"/>
    </location>
</feature>
<dbReference type="GO" id="GO:0038039">
    <property type="term" value="C:G protein-coupled receptor heterodimeric complex"/>
    <property type="evidence" value="ECO:0007669"/>
    <property type="project" value="TreeGrafter"/>
</dbReference>
<evidence type="ECO:0000256" key="7">
    <source>
        <dbReference type="ARBA" id="ARBA00023170"/>
    </source>
</evidence>
<comment type="subcellular location">
    <subcellularLocation>
        <location evidence="1">Cell membrane</location>
        <topology evidence="1">Multi-pass membrane protein</topology>
    </subcellularLocation>
</comment>
<evidence type="ECO:0000256" key="1">
    <source>
        <dbReference type="ARBA" id="ARBA00004651"/>
    </source>
</evidence>
<dbReference type="PROSITE" id="PS00981">
    <property type="entry name" value="G_PROTEIN_RECEP_F3_3"/>
    <property type="match status" value="1"/>
</dbReference>
<gene>
    <name evidence="14" type="ORF">TMSB3V08_LOCUS7875</name>
</gene>
<sequence length="459" mass="51238">MVDTLFLQGSIREGGDYVIKDYQLFMVVGVLLVIDLAIMTTWQVTDPFYRETKQMEPYPHPSSEDIMIVPENEYCQSERMTIFVSSIYAYKGLLMIFGAFLAWETRHVSIPALNDSKYVGMSVYNVVIMCVMGAAISFVLSDKQDASFIIISVFIIFCTTGTLCLVFGPKLIELKRNPQGSIDKRMIRATLRPTSKNRRNSVASELEENLKDAKACNQKYRKELLEKESELQVLIRRLGEDGKDMSHCDGAMDRLAVPRQDLLKREEASRTETTDITSLCSLNSSQDGEYVNLTVETPGPRKKATFSTIDVGGSRTALVSGKDVTTILRRRSGCSTGSGGDDRTRRTPREDDAARLITEVPDTSDPGESNAHFVAEEEKSLVQGLMEDRPRLPTPPLPLTKQEYKPSSIKERLVGGVGGKRLDGINTVLIEPDYLLLRMGTGSCVDQAWEEGERSGWRA</sequence>
<protein>
    <recommendedName>
        <fullName evidence="13">G-protein coupled receptors family 3 profile domain-containing protein</fullName>
    </recommendedName>
</protein>
<reference evidence="14" key="1">
    <citation type="submission" date="2020-11" db="EMBL/GenBank/DDBJ databases">
        <authorList>
            <person name="Tran Van P."/>
        </authorList>
    </citation>
    <scope>NUCLEOTIDE SEQUENCE</scope>
</reference>
<keyword evidence="9" id="KW-0807">Transducer</keyword>
<feature type="coiled-coil region" evidence="10">
    <location>
        <begin position="203"/>
        <end position="237"/>
    </location>
</feature>
<dbReference type="PANTHER" id="PTHR10519">
    <property type="entry name" value="GABA-B RECEPTOR"/>
    <property type="match status" value="1"/>
</dbReference>
<dbReference type="EMBL" id="OB794822">
    <property type="protein sequence ID" value="CAD7431131.1"/>
    <property type="molecule type" value="Genomic_DNA"/>
</dbReference>
<evidence type="ECO:0000256" key="8">
    <source>
        <dbReference type="ARBA" id="ARBA00023180"/>
    </source>
</evidence>
<keyword evidence="7" id="KW-0675">Receptor</keyword>
<dbReference type="InterPro" id="IPR017978">
    <property type="entry name" value="GPCR_3_C"/>
</dbReference>
<evidence type="ECO:0000256" key="9">
    <source>
        <dbReference type="ARBA" id="ARBA00023224"/>
    </source>
</evidence>
<feature type="transmembrane region" description="Helical" evidence="12">
    <location>
        <begin position="123"/>
        <end position="141"/>
    </location>
</feature>
<dbReference type="GO" id="GO:0004965">
    <property type="term" value="F:G protein-coupled GABA receptor activity"/>
    <property type="evidence" value="ECO:0007669"/>
    <property type="project" value="InterPro"/>
</dbReference>
<feature type="transmembrane region" description="Helical" evidence="12">
    <location>
        <begin position="82"/>
        <end position="103"/>
    </location>
</feature>
<evidence type="ECO:0000256" key="3">
    <source>
        <dbReference type="ARBA" id="ARBA00022692"/>
    </source>
</evidence>
<evidence type="ECO:0000256" key="5">
    <source>
        <dbReference type="ARBA" id="ARBA00023040"/>
    </source>
</evidence>
<dbReference type="GO" id="GO:0007214">
    <property type="term" value="P:gamma-aminobutyric acid signaling pathway"/>
    <property type="evidence" value="ECO:0007669"/>
    <property type="project" value="TreeGrafter"/>
</dbReference>
<organism evidence="14">
    <name type="scientific">Timema monikensis</name>
    <dbReference type="NCBI Taxonomy" id="170555"/>
    <lineage>
        <taxon>Eukaryota</taxon>
        <taxon>Metazoa</taxon>
        <taxon>Ecdysozoa</taxon>
        <taxon>Arthropoda</taxon>
        <taxon>Hexapoda</taxon>
        <taxon>Insecta</taxon>
        <taxon>Pterygota</taxon>
        <taxon>Neoptera</taxon>
        <taxon>Polyneoptera</taxon>
        <taxon>Phasmatodea</taxon>
        <taxon>Timematodea</taxon>
        <taxon>Timematoidea</taxon>
        <taxon>Timematidae</taxon>
        <taxon>Timema</taxon>
    </lineage>
</organism>
<evidence type="ECO:0000256" key="4">
    <source>
        <dbReference type="ARBA" id="ARBA00022989"/>
    </source>
</evidence>
<dbReference type="PANTHER" id="PTHR10519:SF74">
    <property type="entry name" value="GAMMA-AMINOBUTYRIC ACID TYPE B RECEPTOR SUBUNIT 2"/>
    <property type="match status" value="1"/>
</dbReference>
<feature type="transmembrane region" description="Helical" evidence="12">
    <location>
        <begin position="22"/>
        <end position="45"/>
    </location>
</feature>
<evidence type="ECO:0000256" key="6">
    <source>
        <dbReference type="ARBA" id="ARBA00023136"/>
    </source>
</evidence>
<dbReference type="PRINTS" id="PR01176">
    <property type="entry name" value="GABABRECEPTR"/>
</dbReference>
<keyword evidence="5" id="KW-0297">G-protein coupled receptor</keyword>
<keyword evidence="10" id="KW-0175">Coiled coil</keyword>
<feature type="compositionally biased region" description="Basic and acidic residues" evidence="11">
    <location>
        <begin position="340"/>
        <end position="351"/>
    </location>
</feature>
<keyword evidence="2" id="KW-1003">Cell membrane</keyword>
<keyword evidence="3 12" id="KW-0812">Transmembrane</keyword>
<keyword evidence="8" id="KW-0325">Glycoprotein</keyword>
<feature type="domain" description="G-protein coupled receptors family 3 profile" evidence="13">
    <location>
        <begin position="25"/>
        <end position="190"/>
    </location>
</feature>
<evidence type="ECO:0000259" key="13">
    <source>
        <dbReference type="PROSITE" id="PS50259"/>
    </source>
</evidence>
<accession>A0A7R9EDR6</accession>
<evidence type="ECO:0000256" key="2">
    <source>
        <dbReference type="ARBA" id="ARBA00022475"/>
    </source>
</evidence>
<dbReference type="InterPro" id="IPR002455">
    <property type="entry name" value="GPCR3_GABA-B"/>
</dbReference>
<dbReference type="PROSITE" id="PS50259">
    <property type="entry name" value="G_PROTEIN_RECEP_F3_4"/>
    <property type="match status" value="1"/>
</dbReference>
<dbReference type="AlphaFoldDB" id="A0A7R9EDR6"/>
<evidence type="ECO:0000256" key="12">
    <source>
        <dbReference type="SAM" id="Phobius"/>
    </source>
</evidence>
<keyword evidence="6 12" id="KW-0472">Membrane</keyword>
<keyword evidence="4 12" id="KW-1133">Transmembrane helix</keyword>
<name>A0A7R9EDR6_9NEOP</name>
<proteinExistence type="predicted"/>
<dbReference type="PRINTS" id="PR01177">
    <property type="entry name" value="GABAB1RECPTR"/>
</dbReference>
<evidence type="ECO:0000256" key="11">
    <source>
        <dbReference type="SAM" id="MobiDB-lite"/>
    </source>
</evidence>
<evidence type="ECO:0000256" key="10">
    <source>
        <dbReference type="SAM" id="Coils"/>
    </source>
</evidence>
<feature type="region of interest" description="Disordered" evidence="11">
    <location>
        <begin position="330"/>
        <end position="351"/>
    </location>
</feature>